<name>A0A2G6KLG1_9BACT</name>
<comment type="catalytic activity">
    <reaction evidence="1">
        <text>ATP + protein L-histidine = ADP + protein N-phospho-L-histidine.</text>
        <dbReference type="EC" id="2.7.13.3"/>
    </reaction>
</comment>
<feature type="domain" description="Response regulatory" evidence="14">
    <location>
        <begin position="5"/>
        <end position="121"/>
    </location>
</feature>
<evidence type="ECO:0000256" key="2">
    <source>
        <dbReference type="ARBA" id="ARBA00004236"/>
    </source>
</evidence>
<dbReference type="Gene3D" id="6.10.250.690">
    <property type="match status" value="1"/>
</dbReference>
<evidence type="ECO:0000256" key="11">
    <source>
        <dbReference type="ARBA" id="ARBA00023136"/>
    </source>
</evidence>
<dbReference type="InterPro" id="IPR004358">
    <property type="entry name" value="Sig_transdc_His_kin-like_C"/>
</dbReference>
<dbReference type="SMART" id="SM00448">
    <property type="entry name" value="REC"/>
    <property type="match status" value="1"/>
</dbReference>
<evidence type="ECO:0000313" key="16">
    <source>
        <dbReference type="Proteomes" id="UP000230821"/>
    </source>
</evidence>
<dbReference type="SUPFAM" id="SSF47384">
    <property type="entry name" value="Homodimeric domain of signal transducing histidine kinase"/>
    <property type="match status" value="1"/>
</dbReference>
<proteinExistence type="predicted"/>
<dbReference type="Pfam" id="PF00512">
    <property type="entry name" value="HisKA"/>
    <property type="match status" value="1"/>
</dbReference>
<dbReference type="InterPro" id="IPR011006">
    <property type="entry name" value="CheY-like_superfamily"/>
</dbReference>
<dbReference type="PRINTS" id="PR00344">
    <property type="entry name" value="BCTRLSENSOR"/>
</dbReference>
<dbReference type="EC" id="2.7.13.3" evidence="3"/>
<reference evidence="15 16" key="1">
    <citation type="submission" date="2017-10" db="EMBL/GenBank/DDBJ databases">
        <title>Novel microbial diversity and functional potential in the marine mammal oral microbiome.</title>
        <authorList>
            <person name="Dudek N.K."/>
            <person name="Sun C.L."/>
            <person name="Burstein D."/>
            <person name="Kantor R.S."/>
            <person name="Aliaga Goltsman D.S."/>
            <person name="Bik E.M."/>
            <person name="Thomas B.C."/>
            <person name="Banfield J.F."/>
            <person name="Relman D.A."/>
        </authorList>
    </citation>
    <scope>NUCLEOTIDE SEQUENCE [LARGE SCALE GENOMIC DNA]</scope>
    <source>
        <strain evidence="15">DOLJORAL78_47_16</strain>
    </source>
</reference>
<evidence type="ECO:0000256" key="8">
    <source>
        <dbReference type="ARBA" id="ARBA00022777"/>
    </source>
</evidence>
<accession>A0A2G6KLG1</accession>
<dbReference type="GO" id="GO:0005524">
    <property type="term" value="F:ATP binding"/>
    <property type="evidence" value="ECO:0007669"/>
    <property type="project" value="UniProtKB-KW"/>
</dbReference>
<feature type="modified residue" description="4-aspartylphosphate" evidence="12">
    <location>
        <position position="54"/>
    </location>
</feature>
<dbReference type="Pfam" id="PF00072">
    <property type="entry name" value="Response_reg"/>
    <property type="match status" value="1"/>
</dbReference>
<evidence type="ECO:0000256" key="7">
    <source>
        <dbReference type="ARBA" id="ARBA00022741"/>
    </source>
</evidence>
<dbReference type="InterPro" id="IPR003661">
    <property type="entry name" value="HisK_dim/P_dom"/>
</dbReference>
<dbReference type="Proteomes" id="UP000230821">
    <property type="component" value="Unassembled WGS sequence"/>
</dbReference>
<dbReference type="Gene3D" id="1.10.287.130">
    <property type="match status" value="1"/>
</dbReference>
<dbReference type="InterPro" id="IPR005467">
    <property type="entry name" value="His_kinase_dom"/>
</dbReference>
<dbReference type="CDD" id="cd00082">
    <property type="entry name" value="HisKA"/>
    <property type="match status" value="1"/>
</dbReference>
<dbReference type="FunFam" id="3.30.565.10:FF:000023">
    <property type="entry name" value="PAS domain-containing sensor histidine kinase"/>
    <property type="match status" value="1"/>
</dbReference>
<dbReference type="CDD" id="cd19920">
    <property type="entry name" value="REC_PA4781-like"/>
    <property type="match status" value="1"/>
</dbReference>
<evidence type="ECO:0000259" key="13">
    <source>
        <dbReference type="PROSITE" id="PS50109"/>
    </source>
</evidence>
<evidence type="ECO:0000259" key="14">
    <source>
        <dbReference type="PROSITE" id="PS50110"/>
    </source>
</evidence>
<organism evidence="15 16">
    <name type="scientific">candidate division KSB3 bacterium</name>
    <dbReference type="NCBI Taxonomy" id="2044937"/>
    <lineage>
        <taxon>Bacteria</taxon>
        <taxon>candidate division KSB3</taxon>
    </lineage>
</organism>
<dbReference type="InterPro" id="IPR036097">
    <property type="entry name" value="HisK_dim/P_sf"/>
</dbReference>
<evidence type="ECO:0000256" key="5">
    <source>
        <dbReference type="ARBA" id="ARBA00022553"/>
    </source>
</evidence>
<dbReference type="AlphaFoldDB" id="A0A2G6KLG1"/>
<dbReference type="PANTHER" id="PTHR43547:SF2">
    <property type="entry name" value="HYBRID SIGNAL TRANSDUCTION HISTIDINE KINASE C"/>
    <property type="match status" value="1"/>
</dbReference>
<comment type="caution">
    <text evidence="15">The sequence shown here is derived from an EMBL/GenBank/DDBJ whole genome shotgun (WGS) entry which is preliminary data.</text>
</comment>
<dbReference type="InterPro" id="IPR036890">
    <property type="entry name" value="HATPase_C_sf"/>
</dbReference>
<evidence type="ECO:0000256" key="1">
    <source>
        <dbReference type="ARBA" id="ARBA00000085"/>
    </source>
</evidence>
<keyword evidence="4" id="KW-1003">Cell membrane</keyword>
<dbReference type="SMART" id="SM00387">
    <property type="entry name" value="HATPase_c"/>
    <property type="match status" value="1"/>
</dbReference>
<feature type="domain" description="Histidine kinase" evidence="13">
    <location>
        <begin position="157"/>
        <end position="374"/>
    </location>
</feature>
<dbReference type="GO" id="GO:0000155">
    <property type="term" value="F:phosphorelay sensor kinase activity"/>
    <property type="evidence" value="ECO:0007669"/>
    <property type="project" value="InterPro"/>
</dbReference>
<protein>
    <recommendedName>
        <fullName evidence="3">histidine kinase</fullName>
        <ecNumber evidence="3">2.7.13.3</ecNumber>
    </recommendedName>
</protein>
<dbReference type="Gene3D" id="3.40.50.2300">
    <property type="match status" value="1"/>
</dbReference>
<dbReference type="SUPFAM" id="SSF52172">
    <property type="entry name" value="CheY-like"/>
    <property type="match status" value="1"/>
</dbReference>
<dbReference type="SMART" id="SM00388">
    <property type="entry name" value="HisKA"/>
    <property type="match status" value="1"/>
</dbReference>
<dbReference type="InterPro" id="IPR001789">
    <property type="entry name" value="Sig_transdc_resp-reg_receiver"/>
</dbReference>
<dbReference type="PROSITE" id="PS50110">
    <property type="entry name" value="RESPONSE_REGULATORY"/>
    <property type="match status" value="1"/>
</dbReference>
<dbReference type="EMBL" id="PDSK01000008">
    <property type="protein sequence ID" value="PIE36508.1"/>
    <property type="molecule type" value="Genomic_DNA"/>
</dbReference>
<evidence type="ECO:0000313" key="15">
    <source>
        <dbReference type="EMBL" id="PIE36508.1"/>
    </source>
</evidence>
<dbReference type="SUPFAM" id="SSF55874">
    <property type="entry name" value="ATPase domain of HSP90 chaperone/DNA topoisomerase II/histidine kinase"/>
    <property type="match status" value="1"/>
</dbReference>
<gene>
    <name evidence="15" type="ORF">CSA56_00195</name>
</gene>
<dbReference type="PANTHER" id="PTHR43547">
    <property type="entry name" value="TWO-COMPONENT HISTIDINE KINASE"/>
    <property type="match status" value="1"/>
</dbReference>
<evidence type="ECO:0000256" key="10">
    <source>
        <dbReference type="ARBA" id="ARBA00023012"/>
    </source>
</evidence>
<dbReference type="GO" id="GO:0005886">
    <property type="term" value="C:plasma membrane"/>
    <property type="evidence" value="ECO:0007669"/>
    <property type="project" value="UniProtKB-SubCell"/>
</dbReference>
<evidence type="ECO:0000256" key="4">
    <source>
        <dbReference type="ARBA" id="ARBA00022475"/>
    </source>
</evidence>
<dbReference type="InterPro" id="IPR003594">
    <property type="entry name" value="HATPase_dom"/>
</dbReference>
<dbReference type="PROSITE" id="PS50109">
    <property type="entry name" value="HIS_KIN"/>
    <property type="match status" value="1"/>
</dbReference>
<keyword evidence="6" id="KW-0808">Transferase</keyword>
<comment type="subcellular location">
    <subcellularLocation>
        <location evidence="2">Cell membrane</location>
    </subcellularLocation>
</comment>
<evidence type="ECO:0000256" key="12">
    <source>
        <dbReference type="PROSITE-ProRule" id="PRU00169"/>
    </source>
</evidence>
<keyword evidence="9" id="KW-0067">ATP-binding</keyword>
<keyword evidence="10" id="KW-0902">Two-component regulatory system</keyword>
<keyword evidence="8 15" id="KW-0418">Kinase</keyword>
<dbReference type="Gene3D" id="3.30.565.10">
    <property type="entry name" value="Histidine kinase-like ATPase, C-terminal domain"/>
    <property type="match status" value="1"/>
</dbReference>
<keyword evidence="11" id="KW-0472">Membrane</keyword>
<keyword evidence="5 12" id="KW-0597">Phosphoprotein</keyword>
<evidence type="ECO:0000256" key="9">
    <source>
        <dbReference type="ARBA" id="ARBA00022840"/>
    </source>
</evidence>
<evidence type="ECO:0000256" key="3">
    <source>
        <dbReference type="ARBA" id="ARBA00012438"/>
    </source>
</evidence>
<dbReference type="Pfam" id="PF02518">
    <property type="entry name" value="HATPase_c"/>
    <property type="match status" value="1"/>
</dbReference>
<keyword evidence="7" id="KW-0547">Nucleotide-binding</keyword>
<evidence type="ECO:0000256" key="6">
    <source>
        <dbReference type="ARBA" id="ARBA00022679"/>
    </source>
</evidence>
<sequence length="374" mass="42564">MSRDTILIVDDNLTNLQVLLNFLHDSGFETLVAQNGEGALRQVKYAQPDIILLDVMMPGLNGFDTCRLLKERPDTRDTPIIFMTALSEVIDKVEGFESGGVDYITKPFEHEDVLARLNVHLTIRRLQRELEEKNTLLEHKNAQLLELNASKDKFFSIIAHDLKAPFSALLGLTRAVTEDGIRFSEDEIYNVMQALQTSTENLYALLENLLAWSRIQSGMIDYRPWHMRLYEVIHENIDLFHLNAEQKQISFENDVSQKTMVYADKDMIDTIVRNLISNALKFTHFGGTIRISAREEGQYIEIAVSDTGIGMSEDEVAKLFRIDVKYRNYGTDGEDGTGLGLILCKELVEKNNGTIWVESEPGHGSTFRFTLLKE</sequence>